<evidence type="ECO:0000313" key="2">
    <source>
        <dbReference type="EMBL" id="TWO68933.1"/>
    </source>
</evidence>
<dbReference type="InterPro" id="IPR052383">
    <property type="entry name" value="Anti-sigma-E_RseA-like"/>
</dbReference>
<accession>A0A562ZKB4</accession>
<dbReference type="SUPFAM" id="SSF89069">
    <property type="entry name" value="N-terminal, cytoplasmic domain of anti-sigmaE factor RseA"/>
    <property type="match status" value="1"/>
</dbReference>
<dbReference type="EMBL" id="VOBQ01000017">
    <property type="protein sequence ID" value="TWO68933.1"/>
    <property type="molecule type" value="Genomic_DNA"/>
</dbReference>
<dbReference type="Proteomes" id="UP000318199">
    <property type="component" value="Unassembled WGS sequence"/>
</dbReference>
<reference evidence="2 3" key="1">
    <citation type="submission" date="2019-07" db="EMBL/GenBank/DDBJ databases">
        <title>Caenimonas sedimenti sp. nov., isolated from activated sludge.</title>
        <authorList>
            <person name="Xu J."/>
        </authorList>
    </citation>
    <scope>NUCLEOTIDE SEQUENCE [LARGE SCALE GENOMIC DNA]</scope>
    <source>
        <strain evidence="2 3">HX-9-20</strain>
    </source>
</reference>
<protein>
    <submittedName>
        <fullName evidence="2">Anti-anti-sigma factor</fullName>
    </submittedName>
</protein>
<dbReference type="InterPro" id="IPR005572">
    <property type="entry name" value="Anti-sigma_E_RseA_N"/>
</dbReference>
<gene>
    <name evidence="2" type="ORF">FN976_21300</name>
</gene>
<dbReference type="PANTHER" id="PTHR38104">
    <property type="match status" value="1"/>
</dbReference>
<dbReference type="OrthoDB" id="8561243at2"/>
<evidence type="ECO:0000313" key="3">
    <source>
        <dbReference type="Proteomes" id="UP000318199"/>
    </source>
</evidence>
<dbReference type="PANTHER" id="PTHR38104:SF1">
    <property type="entry name" value="ANTI-SIGMA-E FACTOR RSEA"/>
    <property type="match status" value="1"/>
</dbReference>
<comment type="caution">
    <text evidence="2">The sequence shown here is derived from an EMBL/GenBank/DDBJ whole genome shotgun (WGS) entry which is preliminary data.</text>
</comment>
<dbReference type="InterPro" id="IPR036147">
    <property type="entry name" value="Anti-sigma_E_RseA_N_sf"/>
</dbReference>
<dbReference type="GO" id="GO:0016989">
    <property type="term" value="F:sigma factor antagonist activity"/>
    <property type="evidence" value="ECO:0007669"/>
    <property type="project" value="InterPro"/>
</dbReference>
<dbReference type="Gene3D" id="1.10.10.880">
    <property type="entry name" value="Anti sigma-E protein RseA, N-terminal domain"/>
    <property type="match status" value="1"/>
</dbReference>
<proteinExistence type="predicted"/>
<dbReference type="Pfam" id="PF03872">
    <property type="entry name" value="RseA_N"/>
    <property type="match status" value="1"/>
</dbReference>
<sequence>MEKMDNHELISALADGQLRGGELARAVALVAADRSGRSTWQAYQTVGEVLRSGQAAAGTDTEAFLARLQMKLQAEALPAAAAAAEPALAVVARPQPPANDWLWKMVAGVASVAAVAAIGWNMAAPALAPATQPQLAAAPAPAAATAAIAPEAGVQQAAMIRDPRLDQLLAAHRQLGGATAWQSTSGFLRNATFEGPVR</sequence>
<dbReference type="AlphaFoldDB" id="A0A562ZKB4"/>
<organism evidence="2 3">
    <name type="scientific">Caenimonas sedimenti</name>
    <dbReference type="NCBI Taxonomy" id="2596921"/>
    <lineage>
        <taxon>Bacteria</taxon>
        <taxon>Pseudomonadati</taxon>
        <taxon>Pseudomonadota</taxon>
        <taxon>Betaproteobacteria</taxon>
        <taxon>Burkholderiales</taxon>
        <taxon>Comamonadaceae</taxon>
        <taxon>Caenimonas</taxon>
    </lineage>
</organism>
<name>A0A562ZKB4_9BURK</name>
<evidence type="ECO:0000259" key="1">
    <source>
        <dbReference type="Pfam" id="PF03872"/>
    </source>
</evidence>
<feature type="domain" description="Anti sigma-E protein RseA N-terminal" evidence="1">
    <location>
        <begin position="7"/>
        <end position="84"/>
    </location>
</feature>
<dbReference type="RefSeq" id="WP_145895085.1">
    <property type="nucleotide sequence ID" value="NZ_VOBQ01000017.1"/>
</dbReference>
<keyword evidence="3" id="KW-1185">Reference proteome</keyword>